<keyword evidence="15" id="KW-1185">Reference proteome</keyword>
<evidence type="ECO:0000256" key="12">
    <source>
        <dbReference type="ARBA" id="ARBA00030295"/>
    </source>
</evidence>
<keyword evidence="7" id="KW-0560">Oxidoreductase</keyword>
<evidence type="ECO:0000256" key="8">
    <source>
        <dbReference type="ARBA" id="ARBA00023004"/>
    </source>
</evidence>
<evidence type="ECO:0000313" key="15">
    <source>
        <dbReference type="Proteomes" id="UP000267250"/>
    </source>
</evidence>
<evidence type="ECO:0000256" key="9">
    <source>
        <dbReference type="ARBA" id="ARBA00023014"/>
    </source>
</evidence>
<comment type="similarity">
    <text evidence="3">Belongs to the ferredoxin thioredoxin reductase beta subunit family.</text>
</comment>
<evidence type="ECO:0000256" key="13">
    <source>
        <dbReference type="ARBA" id="ARBA00048150"/>
    </source>
</evidence>
<evidence type="ECO:0000256" key="7">
    <source>
        <dbReference type="ARBA" id="ARBA00023002"/>
    </source>
</evidence>
<sequence length="94" mass="10949">MSENYKDLIPETREFAEKYAARAGYKLNPNEEILNAVLEGLARNKALYGKRYCPCRMLSGNPEEDRAKICPCKWHKEEIEQDGMCHCQLYFAKD</sequence>
<evidence type="ECO:0000256" key="4">
    <source>
        <dbReference type="ARBA" id="ARBA00012358"/>
    </source>
</evidence>
<evidence type="ECO:0000256" key="10">
    <source>
        <dbReference type="ARBA" id="ARBA00023157"/>
    </source>
</evidence>
<evidence type="ECO:0000256" key="2">
    <source>
        <dbReference type="ARBA" id="ARBA00003945"/>
    </source>
</evidence>
<evidence type="ECO:0000313" key="14">
    <source>
        <dbReference type="EMBL" id="AZR73056.1"/>
    </source>
</evidence>
<reference evidence="14 15" key="1">
    <citation type="submission" date="2016-07" db="EMBL/GenBank/DDBJ databases">
        <title>Genome and transcriptome analysis of iron-reducing fermentative bacteria Anoxybacter fermentans.</title>
        <authorList>
            <person name="Zeng X."/>
            <person name="Shao Z."/>
        </authorList>
    </citation>
    <scope>NUCLEOTIDE SEQUENCE [LARGE SCALE GENOMIC DNA]</scope>
    <source>
        <strain evidence="14 15">DY22613</strain>
    </source>
</reference>
<dbReference type="KEGG" id="aft:BBF96_06455"/>
<protein>
    <recommendedName>
        <fullName evidence="4">ferredoxin:thioredoxin reductase</fullName>
        <ecNumber evidence="4">1.8.7.2</ecNumber>
    </recommendedName>
    <alternativeName>
        <fullName evidence="12">Ferredoxin-thioredoxin reductase subunit B</fullName>
    </alternativeName>
</protein>
<dbReference type="SUPFAM" id="SSF57662">
    <property type="entry name" value="Ferredoxin thioredoxin reductase (FTR), catalytic beta chain"/>
    <property type="match status" value="1"/>
</dbReference>
<comment type="subunit">
    <text evidence="11">Heterodimer of subunit A (variable subunit) and subunit B (catalytic subunit). Heterodimeric FTR forms a complex with ferredoxin and thioredoxin.</text>
</comment>
<dbReference type="RefSeq" id="WP_127016386.1">
    <property type="nucleotide sequence ID" value="NZ_CP016379.1"/>
</dbReference>
<dbReference type="OrthoDB" id="9782739at2"/>
<dbReference type="EMBL" id="CP016379">
    <property type="protein sequence ID" value="AZR73056.1"/>
    <property type="molecule type" value="Genomic_DNA"/>
</dbReference>
<dbReference type="PANTHER" id="PTHR35113">
    <property type="entry name" value="FERREDOXIN-THIOREDOXIN REDUCTASE CATALYTIC CHAIN, CHLOROPLASTIC"/>
    <property type="match status" value="1"/>
</dbReference>
<comment type="cofactor">
    <cofactor evidence="1">
        <name>[4Fe-4S] cluster</name>
        <dbReference type="ChEBI" id="CHEBI:49883"/>
    </cofactor>
</comment>
<gene>
    <name evidence="14" type="ORF">BBF96_06455</name>
</gene>
<dbReference type="InterPro" id="IPR036644">
    <property type="entry name" value="FTR_bsu_sf"/>
</dbReference>
<evidence type="ECO:0000256" key="6">
    <source>
        <dbReference type="ARBA" id="ARBA00022723"/>
    </source>
</evidence>
<dbReference type="InterPro" id="IPR004209">
    <property type="entry name" value="FTR_bsu"/>
</dbReference>
<accession>A0A3S9SXH6</accession>
<dbReference type="GO" id="GO:0051539">
    <property type="term" value="F:4 iron, 4 sulfur cluster binding"/>
    <property type="evidence" value="ECO:0007669"/>
    <property type="project" value="UniProtKB-KW"/>
</dbReference>
<dbReference type="Pfam" id="PF02943">
    <property type="entry name" value="FeThRed_B"/>
    <property type="match status" value="1"/>
</dbReference>
<evidence type="ECO:0000256" key="5">
    <source>
        <dbReference type="ARBA" id="ARBA00022485"/>
    </source>
</evidence>
<dbReference type="Proteomes" id="UP000267250">
    <property type="component" value="Chromosome"/>
</dbReference>
<name>A0A3S9SXH6_9FIRM</name>
<keyword evidence="9" id="KW-0411">Iron-sulfur</keyword>
<dbReference type="AlphaFoldDB" id="A0A3S9SXH6"/>
<comment type="function">
    <text evidence="2">Catalytic subunit of the ferredoxin-thioredoxin reductase (FTR), which catalyzes the two-electron reduction of thioredoxins by the electrons provided by reduced ferredoxin.</text>
</comment>
<proteinExistence type="inferred from homology"/>
<evidence type="ECO:0000256" key="11">
    <source>
        <dbReference type="ARBA" id="ARBA00026011"/>
    </source>
</evidence>
<keyword evidence="6" id="KW-0479">Metal-binding</keyword>
<dbReference type="EC" id="1.8.7.2" evidence="4"/>
<evidence type="ECO:0000256" key="1">
    <source>
        <dbReference type="ARBA" id="ARBA00001966"/>
    </source>
</evidence>
<dbReference type="Gene3D" id="3.90.460.10">
    <property type="entry name" value="Ferredoxin thioredoxin reductase catalytic beta subunit"/>
    <property type="match status" value="1"/>
</dbReference>
<organism evidence="14 15">
    <name type="scientific">Anoxybacter fermentans</name>
    <dbReference type="NCBI Taxonomy" id="1323375"/>
    <lineage>
        <taxon>Bacteria</taxon>
        <taxon>Bacillati</taxon>
        <taxon>Bacillota</taxon>
        <taxon>Clostridia</taxon>
        <taxon>Halanaerobiales</taxon>
        <taxon>Anoxybacter</taxon>
    </lineage>
</organism>
<keyword evidence="10" id="KW-1015">Disulfide bond</keyword>
<keyword evidence="8" id="KW-0408">Iron</keyword>
<dbReference type="PANTHER" id="PTHR35113:SF1">
    <property type="entry name" value="FERREDOXIN-THIOREDOXIN REDUCTASE CATALYTIC CHAIN, CHLOROPLASTIC"/>
    <property type="match status" value="1"/>
</dbReference>
<dbReference type="GO" id="GO:0046872">
    <property type="term" value="F:metal ion binding"/>
    <property type="evidence" value="ECO:0007669"/>
    <property type="project" value="UniProtKB-KW"/>
</dbReference>
<keyword evidence="5" id="KW-0004">4Fe-4S</keyword>
<evidence type="ECO:0000256" key="3">
    <source>
        <dbReference type="ARBA" id="ARBA00007941"/>
    </source>
</evidence>
<comment type="catalytic activity">
    <reaction evidence="13">
        <text>[thioredoxin]-disulfide + 2 reduced [2Fe-2S]-[ferredoxin] + 2 H(+) = [thioredoxin]-dithiol + 2 oxidized [2Fe-2S]-[ferredoxin]</text>
        <dbReference type="Rhea" id="RHEA:42336"/>
        <dbReference type="Rhea" id="RHEA-COMP:10000"/>
        <dbReference type="Rhea" id="RHEA-COMP:10001"/>
        <dbReference type="Rhea" id="RHEA-COMP:10698"/>
        <dbReference type="Rhea" id="RHEA-COMP:10700"/>
        <dbReference type="ChEBI" id="CHEBI:15378"/>
        <dbReference type="ChEBI" id="CHEBI:29950"/>
        <dbReference type="ChEBI" id="CHEBI:33737"/>
        <dbReference type="ChEBI" id="CHEBI:33738"/>
        <dbReference type="ChEBI" id="CHEBI:50058"/>
        <dbReference type="EC" id="1.8.7.2"/>
    </reaction>
</comment>
<dbReference type="GO" id="GO:0016730">
    <property type="term" value="F:oxidoreductase activity, acting on iron-sulfur proteins as donors"/>
    <property type="evidence" value="ECO:0007669"/>
    <property type="project" value="InterPro"/>
</dbReference>